<dbReference type="PATRIC" id="fig|582475.4.peg.2243"/>
<gene>
    <name evidence="2" type="ORF">ACZ11_12990</name>
</gene>
<dbReference type="AlphaFoldDB" id="A0A0K9FFI7"/>
<keyword evidence="1" id="KW-1133">Transmembrane helix</keyword>
<organism evidence="2 3">
    <name type="scientific">Lysinibacillus xylanilyticus</name>
    <dbReference type="NCBI Taxonomy" id="582475"/>
    <lineage>
        <taxon>Bacteria</taxon>
        <taxon>Bacillati</taxon>
        <taxon>Bacillota</taxon>
        <taxon>Bacilli</taxon>
        <taxon>Bacillales</taxon>
        <taxon>Bacillaceae</taxon>
        <taxon>Lysinibacillus</taxon>
    </lineage>
</organism>
<evidence type="ECO:0000256" key="1">
    <source>
        <dbReference type="SAM" id="Phobius"/>
    </source>
</evidence>
<feature type="transmembrane region" description="Helical" evidence="1">
    <location>
        <begin position="18"/>
        <end position="36"/>
    </location>
</feature>
<comment type="caution">
    <text evidence="2">The sequence shown here is derived from an EMBL/GenBank/DDBJ whole genome shotgun (WGS) entry which is preliminary data.</text>
</comment>
<keyword evidence="1" id="KW-0812">Transmembrane</keyword>
<dbReference type="EMBL" id="LFXJ01000005">
    <property type="protein sequence ID" value="KMY32987.1"/>
    <property type="molecule type" value="Genomic_DNA"/>
</dbReference>
<name>A0A0K9FFI7_9BACI</name>
<keyword evidence="1" id="KW-0472">Membrane</keyword>
<sequence length="59" mass="7042">MAYGITGSISFFYKMLRILKVFRGYFLIFIVYHLYIESDEVSEEDKEESFHCNFKVDAT</sequence>
<accession>A0A0K9FFI7</accession>
<proteinExistence type="predicted"/>
<dbReference type="Proteomes" id="UP000037326">
    <property type="component" value="Unassembled WGS sequence"/>
</dbReference>
<evidence type="ECO:0000313" key="2">
    <source>
        <dbReference type="EMBL" id="KMY32987.1"/>
    </source>
</evidence>
<reference evidence="3" key="1">
    <citation type="submission" date="2015-07" db="EMBL/GenBank/DDBJ databases">
        <authorList>
            <consortium name="Consortium for Microbial Forensics and Genomics (microFORGE)"/>
            <person name="Knight B.M."/>
            <person name="Roberts D.P."/>
            <person name="Lin D."/>
            <person name="Hari K."/>
            <person name="Fletcher J."/>
            <person name="Melcher U."/>
            <person name="Blagden T."/>
            <person name="Winegar R.A."/>
        </authorList>
    </citation>
    <scope>NUCLEOTIDE SEQUENCE [LARGE SCALE GENOMIC DNA]</scope>
    <source>
        <strain evidence="3">DSM 23493</strain>
    </source>
</reference>
<evidence type="ECO:0000313" key="3">
    <source>
        <dbReference type="Proteomes" id="UP000037326"/>
    </source>
</evidence>
<protein>
    <submittedName>
        <fullName evidence="2">Uncharacterized protein</fullName>
    </submittedName>
</protein>